<evidence type="ECO:0000256" key="8">
    <source>
        <dbReference type="ARBA" id="ARBA00023235"/>
    </source>
</evidence>
<organism evidence="12 13">
    <name type="scientific">Stieleria bergensis</name>
    <dbReference type="NCBI Taxonomy" id="2528025"/>
    <lineage>
        <taxon>Bacteria</taxon>
        <taxon>Pseudomonadati</taxon>
        <taxon>Planctomycetota</taxon>
        <taxon>Planctomycetia</taxon>
        <taxon>Pirellulales</taxon>
        <taxon>Pirellulaceae</taxon>
        <taxon>Stieleria</taxon>
    </lineage>
</organism>
<keyword evidence="7 10" id="KW-0520">NAD</keyword>
<dbReference type="InterPro" id="IPR036291">
    <property type="entry name" value="NAD(P)-bd_dom_sf"/>
</dbReference>
<evidence type="ECO:0000256" key="3">
    <source>
        <dbReference type="ARBA" id="ARBA00004947"/>
    </source>
</evidence>
<evidence type="ECO:0000256" key="7">
    <source>
        <dbReference type="ARBA" id="ARBA00023027"/>
    </source>
</evidence>
<reference evidence="12 13" key="1">
    <citation type="submission" date="2019-02" db="EMBL/GenBank/DDBJ databases">
        <title>Deep-cultivation of Planctomycetes and their phenomic and genomic characterization uncovers novel biology.</title>
        <authorList>
            <person name="Wiegand S."/>
            <person name="Jogler M."/>
            <person name="Boedeker C."/>
            <person name="Pinto D."/>
            <person name="Vollmers J."/>
            <person name="Rivas-Marin E."/>
            <person name="Kohn T."/>
            <person name="Peeters S.H."/>
            <person name="Heuer A."/>
            <person name="Rast P."/>
            <person name="Oberbeckmann S."/>
            <person name="Bunk B."/>
            <person name="Jeske O."/>
            <person name="Meyerdierks A."/>
            <person name="Storesund J.E."/>
            <person name="Kallscheuer N."/>
            <person name="Luecker S."/>
            <person name="Lage O.M."/>
            <person name="Pohl T."/>
            <person name="Merkel B.J."/>
            <person name="Hornburger P."/>
            <person name="Mueller R.-W."/>
            <person name="Bruemmer F."/>
            <person name="Labrenz M."/>
            <person name="Spormann A.M."/>
            <person name="Op den Camp H."/>
            <person name="Overmann J."/>
            <person name="Amann R."/>
            <person name="Jetten M.S.M."/>
            <person name="Mascher T."/>
            <person name="Medema M.H."/>
            <person name="Devos D.P."/>
            <person name="Kaster A.-K."/>
            <person name="Ovreas L."/>
            <person name="Rohde M."/>
            <person name="Galperin M.Y."/>
            <person name="Jogler C."/>
        </authorList>
    </citation>
    <scope>NUCLEOTIDE SEQUENCE [LARGE SCALE GENOMIC DNA]</scope>
    <source>
        <strain evidence="12 13">SV_7m_r</strain>
    </source>
</reference>
<dbReference type="InterPro" id="IPR001509">
    <property type="entry name" value="Epimerase_deHydtase"/>
</dbReference>
<dbReference type="InterPro" id="IPR005886">
    <property type="entry name" value="UDP_G4E"/>
</dbReference>
<comment type="pathway">
    <text evidence="3 10">Carbohydrate metabolism; galactose metabolism.</text>
</comment>
<dbReference type="Pfam" id="PF01370">
    <property type="entry name" value="Epimerase"/>
    <property type="match status" value="1"/>
</dbReference>
<comment type="cofactor">
    <cofactor evidence="2 10">
        <name>NAD(+)</name>
        <dbReference type="ChEBI" id="CHEBI:57540"/>
    </cofactor>
</comment>
<keyword evidence="9 10" id="KW-0119">Carbohydrate metabolism</keyword>
<dbReference type="CDD" id="cd05247">
    <property type="entry name" value="UDP_G4E_1_SDR_e"/>
    <property type="match status" value="1"/>
</dbReference>
<dbReference type="GO" id="GO:0003978">
    <property type="term" value="F:UDP-glucose 4-epimerase activity"/>
    <property type="evidence" value="ECO:0007669"/>
    <property type="project" value="UniProtKB-UniRule"/>
</dbReference>
<dbReference type="SUPFAM" id="SSF51735">
    <property type="entry name" value="NAD(P)-binding Rossmann-fold domains"/>
    <property type="match status" value="1"/>
</dbReference>
<evidence type="ECO:0000259" key="11">
    <source>
        <dbReference type="Pfam" id="PF01370"/>
    </source>
</evidence>
<dbReference type="PANTHER" id="PTHR43725:SF53">
    <property type="entry name" value="UDP-ARABINOSE 4-EPIMERASE 1"/>
    <property type="match status" value="1"/>
</dbReference>
<evidence type="ECO:0000313" key="13">
    <source>
        <dbReference type="Proteomes" id="UP000315003"/>
    </source>
</evidence>
<evidence type="ECO:0000256" key="4">
    <source>
        <dbReference type="ARBA" id="ARBA00007637"/>
    </source>
</evidence>
<evidence type="ECO:0000256" key="10">
    <source>
        <dbReference type="RuleBase" id="RU366046"/>
    </source>
</evidence>
<dbReference type="NCBIfam" id="TIGR01179">
    <property type="entry name" value="galE"/>
    <property type="match status" value="1"/>
</dbReference>
<keyword evidence="8 10" id="KW-0413">Isomerase</keyword>
<name>A0A517T0U3_9BACT</name>
<keyword evidence="13" id="KW-1185">Reference proteome</keyword>
<evidence type="ECO:0000256" key="2">
    <source>
        <dbReference type="ARBA" id="ARBA00001911"/>
    </source>
</evidence>
<feature type="domain" description="NAD-dependent epimerase/dehydratase" evidence="11">
    <location>
        <begin position="28"/>
        <end position="275"/>
    </location>
</feature>
<dbReference type="Gene3D" id="3.40.50.720">
    <property type="entry name" value="NAD(P)-binding Rossmann-like Domain"/>
    <property type="match status" value="1"/>
</dbReference>
<dbReference type="Gene3D" id="3.90.25.10">
    <property type="entry name" value="UDP-galactose 4-epimerase, domain 1"/>
    <property type="match status" value="1"/>
</dbReference>
<proteinExistence type="inferred from homology"/>
<comment type="similarity">
    <text evidence="4 10">Belongs to the NAD(P)-dependent epimerase/dehydratase family.</text>
</comment>
<comment type="subunit">
    <text evidence="10">Homodimer.</text>
</comment>
<evidence type="ECO:0000256" key="5">
    <source>
        <dbReference type="ARBA" id="ARBA00013189"/>
    </source>
</evidence>
<sequence>MVYVQTIFFSLSAFLSLTLLSEPSQMNVLIVGGAGYIGSHAVRCLIDAGHHVTVFDNLSYGHRESVPEQSLIVGDLADRKHLVQVMKEHKIEAVMHFAAFALVGESVENPAIYYRNNVIAAVELLDAMREAGVNKIVFSSTTATYGEPDLIPIAETTRQDPINPYGFTKLVFERALADYSAAYGLGYAALRYFNAAGAHPSGEIGEDHTPESHLIPIVLQVALGQREHITIFGDDYPTPDGTCIRDYIHVQDLATAHLSALQRLKPGSGIRVNLGTGQGTSVRQIIQAARDVTGHAIPEIMGQRRAGDPPELVADATLARQVLDWTPQYTDLHETIETAWRWHQSHPTGYSSR</sequence>
<dbReference type="AlphaFoldDB" id="A0A517T0U3"/>
<comment type="catalytic activity">
    <reaction evidence="1 10">
        <text>UDP-alpha-D-glucose = UDP-alpha-D-galactose</text>
        <dbReference type="Rhea" id="RHEA:22168"/>
        <dbReference type="ChEBI" id="CHEBI:58885"/>
        <dbReference type="ChEBI" id="CHEBI:66914"/>
        <dbReference type="EC" id="5.1.3.2"/>
    </reaction>
</comment>
<evidence type="ECO:0000313" key="12">
    <source>
        <dbReference type="EMBL" id="QDT61992.1"/>
    </source>
</evidence>
<evidence type="ECO:0000256" key="9">
    <source>
        <dbReference type="ARBA" id="ARBA00023277"/>
    </source>
</evidence>
<dbReference type="UniPathway" id="UPA00214"/>
<gene>
    <name evidence="12" type="primary">galE_1</name>
    <name evidence="12" type="ORF">SV7mr_45330</name>
</gene>
<protein>
    <recommendedName>
        <fullName evidence="6 10">UDP-glucose 4-epimerase</fullName>
        <ecNumber evidence="5 10">5.1.3.2</ecNumber>
    </recommendedName>
</protein>
<dbReference type="GO" id="GO:0033499">
    <property type="term" value="P:galactose catabolic process via UDP-galactose, Leloir pathway"/>
    <property type="evidence" value="ECO:0007669"/>
    <property type="project" value="TreeGrafter"/>
</dbReference>
<dbReference type="PANTHER" id="PTHR43725">
    <property type="entry name" value="UDP-GLUCOSE 4-EPIMERASE"/>
    <property type="match status" value="1"/>
</dbReference>
<dbReference type="Proteomes" id="UP000315003">
    <property type="component" value="Chromosome"/>
</dbReference>
<dbReference type="EMBL" id="CP036272">
    <property type="protein sequence ID" value="QDT61992.1"/>
    <property type="molecule type" value="Genomic_DNA"/>
</dbReference>
<dbReference type="EC" id="5.1.3.2" evidence="5 10"/>
<evidence type="ECO:0000256" key="6">
    <source>
        <dbReference type="ARBA" id="ARBA00018569"/>
    </source>
</evidence>
<evidence type="ECO:0000256" key="1">
    <source>
        <dbReference type="ARBA" id="ARBA00000083"/>
    </source>
</evidence>
<accession>A0A517T0U3</accession>